<proteinExistence type="predicted"/>
<keyword evidence="1" id="KW-0472">Membrane</keyword>
<feature type="transmembrane region" description="Helical" evidence="1">
    <location>
        <begin position="81"/>
        <end position="101"/>
    </location>
</feature>
<evidence type="ECO:0000313" key="3">
    <source>
        <dbReference type="Proteomes" id="UP000193642"/>
    </source>
</evidence>
<keyword evidence="3" id="KW-1185">Reference proteome</keyword>
<feature type="transmembrane region" description="Helical" evidence="1">
    <location>
        <begin position="45"/>
        <end position="69"/>
    </location>
</feature>
<dbReference type="AlphaFoldDB" id="A0A1Y2CWT1"/>
<organism evidence="2 3">
    <name type="scientific">Rhizoclosmatium globosum</name>
    <dbReference type="NCBI Taxonomy" id="329046"/>
    <lineage>
        <taxon>Eukaryota</taxon>
        <taxon>Fungi</taxon>
        <taxon>Fungi incertae sedis</taxon>
        <taxon>Chytridiomycota</taxon>
        <taxon>Chytridiomycota incertae sedis</taxon>
        <taxon>Chytridiomycetes</taxon>
        <taxon>Chytridiales</taxon>
        <taxon>Chytriomycetaceae</taxon>
        <taxon>Rhizoclosmatium</taxon>
    </lineage>
</organism>
<accession>A0A1Y2CWT1</accession>
<keyword evidence="1" id="KW-0812">Transmembrane</keyword>
<gene>
    <name evidence="2" type="ORF">BCR33DRAFT_456156</name>
</gene>
<evidence type="ECO:0000256" key="1">
    <source>
        <dbReference type="SAM" id="Phobius"/>
    </source>
</evidence>
<keyword evidence="1" id="KW-1133">Transmembrane helix</keyword>
<name>A0A1Y2CWT1_9FUNG</name>
<evidence type="ECO:0000313" key="2">
    <source>
        <dbReference type="EMBL" id="ORY51483.1"/>
    </source>
</evidence>
<sequence>MWRSGPSLGAASELQFEGMWAFRRYSKTWSILPISDWKALCGSSYYILPSVITRNAIIPISLALSRNFFQSFKSNRGRSKIIYYFLIITVGTCVFCLWISWRFESKWRFH</sequence>
<protein>
    <submittedName>
        <fullName evidence="2">Uncharacterized protein</fullName>
    </submittedName>
</protein>
<dbReference type="EMBL" id="MCGO01000005">
    <property type="protein sequence ID" value="ORY51483.1"/>
    <property type="molecule type" value="Genomic_DNA"/>
</dbReference>
<dbReference type="Proteomes" id="UP000193642">
    <property type="component" value="Unassembled WGS sequence"/>
</dbReference>
<comment type="caution">
    <text evidence="2">The sequence shown here is derived from an EMBL/GenBank/DDBJ whole genome shotgun (WGS) entry which is preliminary data.</text>
</comment>
<reference evidence="2 3" key="1">
    <citation type="submission" date="2016-07" db="EMBL/GenBank/DDBJ databases">
        <title>Pervasive Adenine N6-methylation of Active Genes in Fungi.</title>
        <authorList>
            <consortium name="DOE Joint Genome Institute"/>
            <person name="Mondo S.J."/>
            <person name="Dannebaum R.O."/>
            <person name="Kuo R.C."/>
            <person name="Labutti K."/>
            <person name="Haridas S."/>
            <person name="Kuo A."/>
            <person name="Salamov A."/>
            <person name="Ahrendt S.R."/>
            <person name="Lipzen A."/>
            <person name="Sullivan W."/>
            <person name="Andreopoulos W.B."/>
            <person name="Clum A."/>
            <person name="Lindquist E."/>
            <person name="Daum C."/>
            <person name="Ramamoorthy G.K."/>
            <person name="Gryganskyi A."/>
            <person name="Culley D."/>
            <person name="Magnuson J.K."/>
            <person name="James T.Y."/>
            <person name="O'Malley M.A."/>
            <person name="Stajich J.E."/>
            <person name="Spatafora J.W."/>
            <person name="Visel A."/>
            <person name="Grigoriev I.V."/>
        </authorList>
    </citation>
    <scope>NUCLEOTIDE SEQUENCE [LARGE SCALE GENOMIC DNA]</scope>
    <source>
        <strain evidence="2 3">JEL800</strain>
    </source>
</reference>